<keyword evidence="5" id="KW-0677">Repeat</keyword>
<dbReference type="PANTHER" id="PTHR24051">
    <property type="entry name" value="SUSHI DOMAIN-CONTAINING PROTEIN 1"/>
    <property type="match status" value="1"/>
</dbReference>
<dbReference type="Gene3D" id="2.60.40.10">
    <property type="entry name" value="Immunoglobulins"/>
    <property type="match status" value="4"/>
</dbReference>
<evidence type="ECO:0000256" key="2">
    <source>
        <dbReference type="ARBA" id="ARBA00022692"/>
    </source>
</evidence>
<evidence type="ECO:0000256" key="5">
    <source>
        <dbReference type="ARBA" id="ARBA00022737"/>
    </source>
</evidence>
<dbReference type="CDD" id="cd00063">
    <property type="entry name" value="FN3"/>
    <property type="match status" value="3"/>
</dbReference>
<reference evidence="14 15" key="1">
    <citation type="submission" date="2022-05" db="EMBL/GenBank/DDBJ databases">
        <authorList>
            <consortium name="Genoscope - CEA"/>
            <person name="William W."/>
        </authorList>
    </citation>
    <scope>NUCLEOTIDE SEQUENCE [LARGE SCALE GENOMIC DNA]</scope>
</reference>
<dbReference type="Pfam" id="PF00041">
    <property type="entry name" value="fn3"/>
    <property type="match status" value="3"/>
</dbReference>
<dbReference type="InterPro" id="IPR000421">
    <property type="entry name" value="FA58C"/>
</dbReference>
<dbReference type="SMART" id="SM00231">
    <property type="entry name" value="FA58C"/>
    <property type="match status" value="1"/>
</dbReference>
<dbReference type="InterPro" id="IPR057598">
    <property type="entry name" value="Fn3_PTPRU"/>
</dbReference>
<feature type="domain" description="Fibronectin type-III" evidence="13">
    <location>
        <begin position="611"/>
        <end position="711"/>
    </location>
</feature>
<dbReference type="InterPro" id="IPR006585">
    <property type="entry name" value="FTP1"/>
</dbReference>
<comment type="subcellular location">
    <subcellularLocation>
        <location evidence="1">Membrane</location>
        <topology evidence="1">Single-pass type I membrane protein</topology>
    </subcellularLocation>
</comment>
<evidence type="ECO:0000256" key="9">
    <source>
        <dbReference type="ARBA" id="ARBA00023157"/>
    </source>
</evidence>
<evidence type="ECO:0000256" key="6">
    <source>
        <dbReference type="ARBA" id="ARBA00022837"/>
    </source>
</evidence>
<keyword evidence="9" id="KW-1015">Disulfide bond</keyword>
<feature type="non-terminal residue" evidence="14">
    <location>
        <position position="828"/>
    </location>
</feature>
<dbReference type="PROSITE" id="PS50853">
    <property type="entry name" value="FN3"/>
    <property type="match status" value="3"/>
</dbReference>
<feature type="domain" description="F5/8 type C" evidence="12">
    <location>
        <begin position="157"/>
        <end position="302"/>
    </location>
</feature>
<evidence type="ECO:0000256" key="10">
    <source>
        <dbReference type="ARBA" id="ARBA00023180"/>
    </source>
</evidence>
<sequence>INSIIEQPPCFFEENLAYQKNTSQSSTLTASGHAVDGDSNTHLNGGSCAHTLDEKQPWWRVDLGNVELVNEVYVVNRGDCCGDRLNPFEIRVGVNSSNGGIINPKCGDGYSVFPGKGASFFCRPSLYGRYVTIRRHDERTIALNFCEVEVYSARRACQIQAIGLASSDAIPDNSFSASTHRSGNEASKGRLNGDGAWSPSGNSDDNDYLQIDLKDQFFICAVATQGSSANHWTKKYKLRYSLDNSTWLTYQENDTDKIFNANDGEDDIVKHSLVGIVRARFIRFHPTEFEAEKALRVEVYGILTTTAPSRAPTSFIVTPASSTSVQASWKLPTVDFKAITGFRLLYRNLSSAEDPLTVITIEGYSTLSHEVTGLGIFTKYEFQVLAFSIMGDGPSSAVKTVRTNAEAPSQAPANLVVTVNNSTSVLANWQLPPGISQNGVILGFTLYYRINGTSGQANTVTVHDGTVLSTTITGLGKFTGYEFQVSAFTNAGDGPRSSVVTERTSEDAPSFGPDTVFTTELNETTFKVSWALLPTEKSNGKVVLYEANAQLVATRGRSRRAVASSKGVNTTKTFAFFYDFLTCSQYSISVRAFTAVGPGPYGTATSLQTSRPAAPRVSVAMIEETKVRLKWTPPTNVPVGGVKYKVKYTGTKDYNTSFFDIGEQDAQEATNYLLENLVPGTLYKFKVSGESVCVEGQPTAVDATTKMSAPLAPYVGEITDISASKSSAVIQLWPAEQRNGPISAYQVIVLKVADGTENLPPDFDSKLKNSEGASQYNIDFYVSAEISNDPVHETTWKFTVGDEKNYGAYKNTALQQGEDYIFFQRALT</sequence>
<proteinExistence type="predicted"/>
<keyword evidence="7" id="KW-1133">Transmembrane helix</keyword>
<dbReference type="Gene3D" id="2.60.120.260">
    <property type="entry name" value="Galactose-binding domain-like"/>
    <property type="match status" value="2"/>
</dbReference>
<dbReference type="SMART" id="SM00060">
    <property type="entry name" value="FN3"/>
    <property type="match status" value="4"/>
</dbReference>
<feature type="region of interest" description="Disordered" evidence="11">
    <location>
        <begin position="175"/>
        <end position="199"/>
    </location>
</feature>
<dbReference type="SUPFAM" id="SSF49265">
    <property type="entry name" value="Fibronectin type III"/>
    <property type="match status" value="3"/>
</dbReference>
<keyword evidence="10" id="KW-0325">Glycoprotein</keyword>
<evidence type="ECO:0000259" key="12">
    <source>
        <dbReference type="PROSITE" id="PS50022"/>
    </source>
</evidence>
<dbReference type="Pfam" id="PF00754">
    <property type="entry name" value="F5_F8_type_C"/>
    <property type="match status" value="1"/>
</dbReference>
<evidence type="ECO:0000256" key="8">
    <source>
        <dbReference type="ARBA" id="ARBA00023136"/>
    </source>
</evidence>
<keyword evidence="2" id="KW-0812">Transmembrane</keyword>
<evidence type="ECO:0000313" key="14">
    <source>
        <dbReference type="EMBL" id="CAH3185368.1"/>
    </source>
</evidence>
<protein>
    <submittedName>
        <fullName evidence="14">Uncharacterized protein</fullName>
    </submittedName>
</protein>
<dbReference type="SUPFAM" id="SSF49785">
    <property type="entry name" value="Galactose-binding domain-like"/>
    <property type="match status" value="2"/>
</dbReference>
<evidence type="ECO:0000259" key="13">
    <source>
        <dbReference type="PROSITE" id="PS50853"/>
    </source>
</evidence>
<evidence type="ECO:0000256" key="4">
    <source>
        <dbReference type="ARBA" id="ARBA00022729"/>
    </source>
</evidence>
<keyword evidence="8" id="KW-0472">Membrane</keyword>
<evidence type="ECO:0000256" key="7">
    <source>
        <dbReference type="ARBA" id="ARBA00022989"/>
    </source>
</evidence>
<dbReference type="CDD" id="cd00057">
    <property type="entry name" value="FA58C"/>
    <property type="match status" value="1"/>
</dbReference>
<evidence type="ECO:0000256" key="11">
    <source>
        <dbReference type="SAM" id="MobiDB-lite"/>
    </source>
</evidence>
<dbReference type="SMART" id="SM00607">
    <property type="entry name" value="FTP"/>
    <property type="match status" value="1"/>
</dbReference>
<keyword evidence="6" id="KW-0106">Calcium</keyword>
<keyword evidence="3" id="KW-0479">Metal-binding</keyword>
<dbReference type="PROSITE" id="PS50022">
    <property type="entry name" value="FA58C_3"/>
    <property type="match status" value="1"/>
</dbReference>
<comment type="caution">
    <text evidence="14">The sequence shown here is derived from an EMBL/GenBank/DDBJ whole genome shotgun (WGS) entry which is preliminary data.</text>
</comment>
<evidence type="ECO:0000256" key="1">
    <source>
        <dbReference type="ARBA" id="ARBA00004479"/>
    </source>
</evidence>
<dbReference type="Pfam" id="PF22633">
    <property type="entry name" value="F5_F8_type_C_2"/>
    <property type="match status" value="1"/>
</dbReference>
<dbReference type="PANTHER" id="PTHR24051:SF9">
    <property type="entry name" value="FIBRONECTIN TYPE-III DOMAIN-CONTAINING PROTEIN"/>
    <property type="match status" value="1"/>
</dbReference>
<evidence type="ECO:0000313" key="15">
    <source>
        <dbReference type="Proteomes" id="UP001159405"/>
    </source>
</evidence>
<dbReference type="PROSITE" id="PS01285">
    <property type="entry name" value="FA58C_1"/>
    <property type="match status" value="1"/>
</dbReference>
<keyword evidence="15" id="KW-1185">Reference proteome</keyword>
<dbReference type="InterPro" id="IPR008979">
    <property type="entry name" value="Galactose-bd-like_sf"/>
</dbReference>
<organism evidence="14 15">
    <name type="scientific">Porites lobata</name>
    <dbReference type="NCBI Taxonomy" id="104759"/>
    <lineage>
        <taxon>Eukaryota</taxon>
        <taxon>Metazoa</taxon>
        <taxon>Cnidaria</taxon>
        <taxon>Anthozoa</taxon>
        <taxon>Hexacorallia</taxon>
        <taxon>Scleractinia</taxon>
        <taxon>Fungiina</taxon>
        <taxon>Poritidae</taxon>
        <taxon>Porites</taxon>
    </lineage>
</organism>
<name>A0ABN8S1G2_9CNID</name>
<dbReference type="EMBL" id="CALNXK010000423">
    <property type="protein sequence ID" value="CAH3185368.1"/>
    <property type="molecule type" value="Genomic_DNA"/>
</dbReference>
<dbReference type="Pfam" id="PF23144">
    <property type="entry name" value="Fn3_PTPRU"/>
    <property type="match status" value="1"/>
</dbReference>
<evidence type="ECO:0000256" key="3">
    <source>
        <dbReference type="ARBA" id="ARBA00022723"/>
    </source>
</evidence>
<dbReference type="InterPro" id="IPR013783">
    <property type="entry name" value="Ig-like_fold"/>
</dbReference>
<gene>
    <name evidence="14" type="ORF">PLOB_00032569</name>
</gene>
<feature type="non-terminal residue" evidence="14">
    <location>
        <position position="1"/>
    </location>
</feature>
<dbReference type="InterPro" id="IPR003961">
    <property type="entry name" value="FN3_dom"/>
</dbReference>
<feature type="compositionally biased region" description="Polar residues" evidence="11">
    <location>
        <begin position="175"/>
        <end position="185"/>
    </location>
</feature>
<feature type="domain" description="Fibronectin type-III" evidence="13">
    <location>
        <begin position="311"/>
        <end position="406"/>
    </location>
</feature>
<accession>A0ABN8S1G2</accession>
<dbReference type="InterPro" id="IPR036116">
    <property type="entry name" value="FN3_sf"/>
</dbReference>
<keyword evidence="4" id="KW-0732">Signal</keyword>
<dbReference type="InterPro" id="IPR051622">
    <property type="entry name" value="R-tyr_protein_phosphatases"/>
</dbReference>
<feature type="domain" description="Fibronectin type-III" evidence="13">
    <location>
        <begin position="411"/>
        <end position="507"/>
    </location>
</feature>
<dbReference type="Proteomes" id="UP001159405">
    <property type="component" value="Unassembled WGS sequence"/>
</dbReference>